<evidence type="ECO:0000256" key="1">
    <source>
        <dbReference type="ARBA" id="ARBA00006199"/>
    </source>
</evidence>
<accession>A0A0L0SFX6</accession>
<dbReference type="PANTHER" id="PTHR28032">
    <property type="entry name" value="FI02826P"/>
    <property type="match status" value="1"/>
</dbReference>
<dbReference type="GO" id="GO:0031965">
    <property type="term" value="C:nuclear membrane"/>
    <property type="evidence" value="ECO:0007669"/>
    <property type="project" value="TreeGrafter"/>
</dbReference>
<dbReference type="Proteomes" id="UP000054350">
    <property type="component" value="Unassembled WGS sequence"/>
</dbReference>
<keyword evidence="2 3" id="KW-0539">Nucleus</keyword>
<dbReference type="VEuPathDB" id="FungiDB:AMAG_06243"/>
<dbReference type="InterPro" id="IPR038422">
    <property type="entry name" value="Cut8/Sts1_sf"/>
</dbReference>
<dbReference type="GO" id="GO:0031144">
    <property type="term" value="P:proteasome localization"/>
    <property type="evidence" value="ECO:0007669"/>
    <property type="project" value="UniProtKB-UniRule"/>
</dbReference>
<keyword evidence="3" id="KW-0653">Protein transport</keyword>
<evidence type="ECO:0000256" key="4">
    <source>
        <dbReference type="SAM" id="MobiDB-lite"/>
    </source>
</evidence>
<dbReference type="InterPro" id="IPR013868">
    <property type="entry name" value="Cut8/Sts1_fam"/>
</dbReference>
<evidence type="ECO:0000256" key="2">
    <source>
        <dbReference type="ARBA" id="ARBA00023242"/>
    </source>
</evidence>
<proteinExistence type="inferred from homology"/>
<gene>
    <name evidence="5" type="ORF">AMAG_06243</name>
</gene>
<name>A0A0L0SFX6_ALLM3</name>
<comment type="similarity">
    <text evidence="1 3">Belongs to the cut8/STS1 family.</text>
</comment>
<comment type="function">
    <text evidence="3">Involved in ubiquitin-mediated protein degradation. Regulatory factor in the ubiquitin/proteasome pathway that controls the turnover of proteasome substrates. Targets proteasomes to the nucleus and facilitates the degradation of nuclear proteins.</text>
</comment>
<keyword evidence="3" id="KW-0963">Cytoplasm</keyword>
<evidence type="ECO:0000313" key="6">
    <source>
        <dbReference type="Proteomes" id="UP000054350"/>
    </source>
</evidence>
<dbReference type="GO" id="GO:0070628">
    <property type="term" value="F:proteasome binding"/>
    <property type="evidence" value="ECO:0007669"/>
    <property type="project" value="TreeGrafter"/>
</dbReference>
<organism evidence="5 6">
    <name type="scientific">Allomyces macrogynus (strain ATCC 38327)</name>
    <name type="common">Allomyces javanicus var. macrogynus</name>
    <dbReference type="NCBI Taxonomy" id="578462"/>
    <lineage>
        <taxon>Eukaryota</taxon>
        <taxon>Fungi</taxon>
        <taxon>Fungi incertae sedis</taxon>
        <taxon>Blastocladiomycota</taxon>
        <taxon>Blastocladiomycetes</taxon>
        <taxon>Blastocladiales</taxon>
        <taxon>Blastocladiaceae</taxon>
        <taxon>Allomyces</taxon>
    </lineage>
</organism>
<dbReference type="Gene3D" id="1.20.58.1590">
    <property type="entry name" value="Tethering factor for nuclear proteasome Cut8/Sts1"/>
    <property type="match status" value="1"/>
</dbReference>
<feature type="compositionally biased region" description="Low complexity" evidence="4">
    <location>
        <begin position="51"/>
        <end position="61"/>
    </location>
</feature>
<reference evidence="5 6" key="1">
    <citation type="submission" date="2009-11" db="EMBL/GenBank/DDBJ databases">
        <title>Annotation of Allomyces macrogynus ATCC 38327.</title>
        <authorList>
            <consortium name="The Broad Institute Genome Sequencing Platform"/>
            <person name="Russ C."/>
            <person name="Cuomo C."/>
            <person name="Burger G."/>
            <person name="Gray M.W."/>
            <person name="Holland P.W.H."/>
            <person name="King N."/>
            <person name="Lang F.B.F."/>
            <person name="Roger A.J."/>
            <person name="Ruiz-Trillo I."/>
            <person name="Young S.K."/>
            <person name="Zeng Q."/>
            <person name="Gargeya S."/>
            <person name="Fitzgerald M."/>
            <person name="Haas B."/>
            <person name="Abouelleil A."/>
            <person name="Alvarado L."/>
            <person name="Arachchi H.M."/>
            <person name="Berlin A."/>
            <person name="Chapman S.B."/>
            <person name="Gearin G."/>
            <person name="Goldberg J."/>
            <person name="Griggs A."/>
            <person name="Gujja S."/>
            <person name="Hansen M."/>
            <person name="Heiman D."/>
            <person name="Howarth C."/>
            <person name="Larimer J."/>
            <person name="Lui A."/>
            <person name="MacDonald P.J.P."/>
            <person name="McCowen C."/>
            <person name="Montmayeur A."/>
            <person name="Murphy C."/>
            <person name="Neiman D."/>
            <person name="Pearson M."/>
            <person name="Priest M."/>
            <person name="Roberts A."/>
            <person name="Saif S."/>
            <person name="Shea T."/>
            <person name="Sisk P."/>
            <person name="Stolte C."/>
            <person name="Sykes S."/>
            <person name="Wortman J."/>
            <person name="Nusbaum C."/>
            <person name="Birren B."/>
        </authorList>
    </citation>
    <scope>NUCLEOTIDE SEQUENCE [LARGE SCALE GENOMIC DNA]</scope>
    <source>
        <strain evidence="5 6">ATCC 38327</strain>
    </source>
</reference>
<dbReference type="GO" id="GO:0005737">
    <property type="term" value="C:cytoplasm"/>
    <property type="evidence" value="ECO:0007669"/>
    <property type="project" value="UniProtKB-SubCell"/>
</dbReference>
<dbReference type="GO" id="GO:0015031">
    <property type="term" value="P:protein transport"/>
    <property type="evidence" value="ECO:0007669"/>
    <property type="project" value="UniProtKB-UniRule"/>
</dbReference>
<reference evidence="5 6" key="2">
    <citation type="submission" date="2009-11" db="EMBL/GenBank/DDBJ databases">
        <title>The Genome Sequence of Allomyces macrogynus strain ATCC 38327.</title>
        <authorList>
            <consortium name="The Broad Institute Genome Sequencing Platform"/>
            <person name="Russ C."/>
            <person name="Cuomo C."/>
            <person name="Shea T."/>
            <person name="Young S.K."/>
            <person name="Zeng Q."/>
            <person name="Koehrsen M."/>
            <person name="Haas B."/>
            <person name="Borodovsky M."/>
            <person name="Guigo R."/>
            <person name="Alvarado L."/>
            <person name="Berlin A."/>
            <person name="Borenstein D."/>
            <person name="Chen Z."/>
            <person name="Engels R."/>
            <person name="Freedman E."/>
            <person name="Gellesch M."/>
            <person name="Goldberg J."/>
            <person name="Griggs A."/>
            <person name="Gujja S."/>
            <person name="Heiman D."/>
            <person name="Hepburn T."/>
            <person name="Howarth C."/>
            <person name="Jen D."/>
            <person name="Larson L."/>
            <person name="Lewis B."/>
            <person name="Mehta T."/>
            <person name="Park D."/>
            <person name="Pearson M."/>
            <person name="Roberts A."/>
            <person name="Saif S."/>
            <person name="Shenoy N."/>
            <person name="Sisk P."/>
            <person name="Stolte C."/>
            <person name="Sykes S."/>
            <person name="Walk T."/>
            <person name="White J."/>
            <person name="Yandava C."/>
            <person name="Burger G."/>
            <person name="Gray M.W."/>
            <person name="Holland P.W.H."/>
            <person name="King N."/>
            <person name="Lang F.B.F."/>
            <person name="Roger A.J."/>
            <person name="Ruiz-Trillo I."/>
            <person name="Lander E."/>
            <person name="Nusbaum C."/>
        </authorList>
    </citation>
    <scope>NUCLEOTIDE SEQUENCE [LARGE SCALE GENOMIC DNA]</scope>
    <source>
        <strain evidence="5 6">ATCC 38327</strain>
    </source>
</reference>
<evidence type="ECO:0000313" key="5">
    <source>
        <dbReference type="EMBL" id="KNE61413.1"/>
    </source>
</evidence>
<comment type="subunit">
    <text evidence="3">Binds the proteasome.</text>
</comment>
<feature type="region of interest" description="Disordered" evidence="4">
    <location>
        <begin position="1"/>
        <end position="61"/>
    </location>
</feature>
<keyword evidence="6" id="KW-1185">Reference proteome</keyword>
<dbReference type="GO" id="GO:0071630">
    <property type="term" value="P:nuclear protein quality control by the ubiquitin-proteasome system"/>
    <property type="evidence" value="ECO:0007669"/>
    <property type="project" value="UniProtKB-UniRule"/>
</dbReference>
<keyword evidence="3" id="KW-0813">Transport</keyword>
<comment type="subcellular location">
    <subcellularLocation>
        <location evidence="3">Cytoplasm</location>
    </subcellularLocation>
    <subcellularLocation>
        <location evidence="3">Nucleus</location>
    </subcellularLocation>
</comment>
<dbReference type="PANTHER" id="PTHR28032:SF1">
    <property type="entry name" value="FI02826P"/>
    <property type="match status" value="1"/>
</dbReference>
<protein>
    <recommendedName>
        <fullName evidence="3">Tethering factor for nuclear proteasome STS1</fullName>
    </recommendedName>
</protein>
<dbReference type="OrthoDB" id="10061064at2759"/>
<sequence>MAMAQMYSRKRAYSADDETDAPTGAALSTPSLPTAKRVRQHTAPPTPTHPPNSGSGSNTASSAATHRMLAKYLSILDKDQLILILLDLAQSANPDQAVALHAAIPKPTIAAVAAHLTRLERDLRDAFPYSRTGPIANDYAYARVAPVLERIKDAVVDFLEYFYAQAMVLDPAESKLDRIATLFEYLALAINMVVRLPDWENASHRRTKANLVSSVREAWHAAIHHVAQWAHEQARYMAPGVVEAWGKCLTDANAMTGGQLTDVVRDFAARLGWYFGIAPPPVAVSAPCAIAAAPLPLPTPAPAPQAPASLLFGATQPAFLSMLAGGTPGQQPLSPASRSPVVGVGPRVQFGIGRQ</sequence>
<dbReference type="EMBL" id="GG745338">
    <property type="protein sequence ID" value="KNE61413.1"/>
    <property type="molecule type" value="Genomic_DNA"/>
</dbReference>
<dbReference type="Pfam" id="PF08559">
    <property type="entry name" value="Cut8"/>
    <property type="match status" value="1"/>
</dbReference>
<dbReference type="AlphaFoldDB" id="A0A0L0SFX6"/>
<dbReference type="STRING" id="578462.A0A0L0SFX6"/>
<evidence type="ECO:0000256" key="3">
    <source>
        <dbReference type="RuleBase" id="RU368013"/>
    </source>
</evidence>